<name>A0A3T0D451_9FIRM</name>
<sequence>MYLLKKLPFSLAYWAYVFSVGIFVLESFKINTSLNFQIIDILLQSLCLDFADSVDVQYCHNIEECGQ</sequence>
<dbReference type="KEGG" id="ccha:ELD05_02710"/>
<dbReference type="Gene3D" id="1.50.10.150">
    <property type="entry name" value="Voltage-dependent anion channel"/>
    <property type="match status" value="1"/>
</dbReference>
<evidence type="ECO:0000313" key="2">
    <source>
        <dbReference type="EMBL" id="AZT89653.1"/>
    </source>
</evidence>
<dbReference type="AlphaFoldDB" id="A0A3T0D451"/>
<proteinExistence type="predicted"/>
<dbReference type="InterPro" id="IPR038665">
    <property type="entry name" value="Voltage-dep_anion_channel_sf"/>
</dbReference>
<keyword evidence="3" id="KW-1185">Reference proteome</keyword>
<organism evidence="2 3">
    <name type="scientific">Caldicellulosiruptor changbaiensis</name>
    <dbReference type="NCBI Taxonomy" id="1222016"/>
    <lineage>
        <taxon>Bacteria</taxon>
        <taxon>Bacillati</taxon>
        <taxon>Bacillota</taxon>
        <taxon>Bacillota incertae sedis</taxon>
        <taxon>Caldicellulosiruptorales</taxon>
        <taxon>Caldicellulosiruptoraceae</taxon>
        <taxon>Caldicellulosiruptor</taxon>
    </lineage>
</organism>
<dbReference type="Proteomes" id="UP000282930">
    <property type="component" value="Chromosome"/>
</dbReference>
<keyword evidence="1" id="KW-0472">Membrane</keyword>
<keyword evidence="1" id="KW-0812">Transmembrane</keyword>
<accession>A0A3T0D451</accession>
<dbReference type="RefSeq" id="WP_127351259.1">
    <property type="nucleotide sequence ID" value="NZ_CP034791.1"/>
</dbReference>
<feature type="transmembrane region" description="Helical" evidence="1">
    <location>
        <begin position="12"/>
        <end position="28"/>
    </location>
</feature>
<protein>
    <submittedName>
        <fullName evidence="2">Uncharacterized protein</fullName>
    </submittedName>
</protein>
<evidence type="ECO:0000256" key="1">
    <source>
        <dbReference type="SAM" id="Phobius"/>
    </source>
</evidence>
<evidence type="ECO:0000313" key="3">
    <source>
        <dbReference type="Proteomes" id="UP000282930"/>
    </source>
</evidence>
<dbReference type="EMBL" id="CP034791">
    <property type="protein sequence ID" value="AZT89653.1"/>
    <property type="molecule type" value="Genomic_DNA"/>
</dbReference>
<reference evidence="2 3" key="1">
    <citation type="submission" date="2018-12" db="EMBL/GenBank/DDBJ databases">
        <title>Genome sequence from the cellulolytic species, Caldicellulosiruptor changbaiensis.</title>
        <authorList>
            <person name="Blumer-Schuette S.E."/>
            <person name="Mendoza C."/>
        </authorList>
    </citation>
    <scope>NUCLEOTIDE SEQUENCE [LARGE SCALE GENOMIC DNA]</scope>
    <source>
        <strain evidence="2 3">CBS-Z</strain>
    </source>
</reference>
<gene>
    <name evidence="2" type="ORF">ELD05_02710</name>
</gene>
<keyword evidence="1" id="KW-1133">Transmembrane helix</keyword>